<comment type="caution">
    <text evidence="1">The sequence shown here is derived from an EMBL/GenBank/DDBJ whole genome shotgun (WGS) entry which is preliminary data.</text>
</comment>
<sequence>MPRGEKAGHATVWDDKAHSDLLLCLLPVLRPSKDQWDQVIQRAEAKGYSYNSSAVQY</sequence>
<proteinExistence type="predicted"/>
<protein>
    <submittedName>
        <fullName evidence="1">Uncharacterized protein</fullName>
    </submittedName>
</protein>
<dbReference type="Proteomes" id="UP000770015">
    <property type="component" value="Unassembled WGS sequence"/>
</dbReference>
<dbReference type="AlphaFoldDB" id="A0A9P8V5H7"/>
<name>A0A9P8V5H7_9PEZI</name>
<organism evidence="1 2">
    <name type="scientific">Plectosphaerella plurivora</name>
    <dbReference type="NCBI Taxonomy" id="936078"/>
    <lineage>
        <taxon>Eukaryota</taxon>
        <taxon>Fungi</taxon>
        <taxon>Dikarya</taxon>
        <taxon>Ascomycota</taxon>
        <taxon>Pezizomycotina</taxon>
        <taxon>Sordariomycetes</taxon>
        <taxon>Hypocreomycetidae</taxon>
        <taxon>Glomerellales</taxon>
        <taxon>Plectosphaerellaceae</taxon>
        <taxon>Plectosphaerella</taxon>
    </lineage>
</organism>
<reference evidence="1" key="1">
    <citation type="journal article" date="2021" name="Nat. Commun.">
        <title>Genetic determinants of endophytism in the Arabidopsis root mycobiome.</title>
        <authorList>
            <person name="Mesny F."/>
            <person name="Miyauchi S."/>
            <person name="Thiergart T."/>
            <person name="Pickel B."/>
            <person name="Atanasova L."/>
            <person name="Karlsson M."/>
            <person name="Huettel B."/>
            <person name="Barry K.W."/>
            <person name="Haridas S."/>
            <person name="Chen C."/>
            <person name="Bauer D."/>
            <person name="Andreopoulos W."/>
            <person name="Pangilinan J."/>
            <person name="LaButti K."/>
            <person name="Riley R."/>
            <person name="Lipzen A."/>
            <person name="Clum A."/>
            <person name="Drula E."/>
            <person name="Henrissat B."/>
            <person name="Kohler A."/>
            <person name="Grigoriev I.V."/>
            <person name="Martin F.M."/>
            <person name="Hacquard S."/>
        </authorList>
    </citation>
    <scope>NUCLEOTIDE SEQUENCE</scope>
    <source>
        <strain evidence="1">MPI-SDFR-AT-0117</strain>
    </source>
</reference>
<gene>
    <name evidence="1" type="ORF">F5X68DRAFT_213824</name>
</gene>
<keyword evidence="2" id="KW-1185">Reference proteome</keyword>
<evidence type="ECO:0000313" key="1">
    <source>
        <dbReference type="EMBL" id="KAH6676041.1"/>
    </source>
</evidence>
<accession>A0A9P8V5H7</accession>
<dbReference type="EMBL" id="JAGSXJ010000024">
    <property type="protein sequence ID" value="KAH6676041.1"/>
    <property type="molecule type" value="Genomic_DNA"/>
</dbReference>
<evidence type="ECO:0000313" key="2">
    <source>
        <dbReference type="Proteomes" id="UP000770015"/>
    </source>
</evidence>